<keyword evidence="4" id="KW-0238">DNA-binding</keyword>
<dbReference type="PROSITE" id="PS50901">
    <property type="entry name" value="FTSK"/>
    <property type="match status" value="1"/>
</dbReference>
<dbReference type="Pfam" id="PF17854">
    <property type="entry name" value="FtsK_alpha"/>
    <property type="match status" value="1"/>
</dbReference>
<evidence type="ECO:0000256" key="3">
    <source>
        <dbReference type="ARBA" id="ARBA00022840"/>
    </source>
</evidence>
<evidence type="ECO:0000256" key="5">
    <source>
        <dbReference type="ARBA" id="ARBA00024986"/>
    </source>
</evidence>
<evidence type="ECO:0000313" key="11">
    <source>
        <dbReference type="Proteomes" id="UP000636458"/>
    </source>
</evidence>
<sequence length="915" mass="97098">MATSTKSTPRARASTSRAGTGTRATGKGTTRKLPVAQTVETKPGILSAAWLGLAHIVGGAARVFGTETLAKEERRDGVPFFIFLLAIAGAVVEWFNPADPIAVALDSYTFGGLFGRVAFALPVIMLLFALWLFRHPASVHDNGRIGIGLAILLVTISALCHIFGGQPHPAEGMAMLAPAGGILGWIVAAPLIAIGTAYLATPVVIVLLVLSLFIITKTPPNRVGVRLRELYAYLFGAQLAEPAAKAAESSGGVSFGDLDDLGLDDEDDNAQLPWWRRNKTKREDDPAFDTPVISRADETEVIARAGVVDRTPPPEPLTEVLDDLDQAEHAVKRFTGEVDVAAPATAIRDDGGPLVADLLPGFSDTASLTGAAGEFDTDVVVPTAAPSAPYRLPAASSLVPGTPPKTRSEANDAIVAAITEVLKQFSVDARVTGFSRGPTVTRYEIELGPGVKVERVTALTKNLSYAVASNEVRILAPIPGKSAIGVEVPNADREIVSLGDVLRSKASTSSSHPMTIGLGKDVEGGFVVANLAKMPHLLVAGSTGSGKSSFVNSMITSLLMRAKPTEVRMVLIDPKRVELAPYAGIPHLITPIITNPKKAAEALAWVVKEMDMRYDDLASFGFRHIDDFNAAVIANEITLPENSQRTLKPYPYLLVVVDELADLMMVAPRDVEDSIVRITQLARASGIHLVLATQRPSVDVVTGLIKANVPSRLAFAVSSMTDSRVILDQPGADKLIGQGDALFLPMGASKAIRVQGAWVTESEVNAVVQHVTRQARPEYRQDVAASAEKKQIDGDIGDDLELLLAAAELCVSTQFGSTSMLQRKLRVGFAKAGRLMDLLESREIVGPSEGSKARDVLVAPEQLPAVLAKLRGDDGPAPAPDERYSADPVGDMTSGYDEVDEGPSDEDAWTLTGRD</sequence>
<dbReference type="Gene3D" id="1.10.10.10">
    <property type="entry name" value="Winged helix-like DNA-binding domain superfamily/Winged helix DNA-binding domain"/>
    <property type="match status" value="1"/>
</dbReference>
<feature type="transmembrane region" description="Helical" evidence="8">
    <location>
        <begin position="108"/>
        <end position="133"/>
    </location>
</feature>
<keyword evidence="8" id="KW-0812">Transmembrane</keyword>
<dbReference type="InterPro" id="IPR036390">
    <property type="entry name" value="WH_DNA-bd_sf"/>
</dbReference>
<dbReference type="InterPro" id="IPR041027">
    <property type="entry name" value="FtsK_alpha"/>
</dbReference>
<dbReference type="Gene3D" id="3.30.980.40">
    <property type="match status" value="1"/>
</dbReference>
<dbReference type="PANTHER" id="PTHR22683">
    <property type="entry name" value="SPORULATION PROTEIN RELATED"/>
    <property type="match status" value="1"/>
</dbReference>
<feature type="domain" description="FtsK" evidence="9">
    <location>
        <begin position="524"/>
        <end position="724"/>
    </location>
</feature>
<dbReference type="Pfam" id="PF01580">
    <property type="entry name" value="FtsK_SpoIIIE"/>
    <property type="match status" value="1"/>
</dbReference>
<name>A0A934SJ27_9MICO</name>
<feature type="binding site" evidence="6">
    <location>
        <begin position="541"/>
        <end position="548"/>
    </location>
    <ligand>
        <name>ATP</name>
        <dbReference type="ChEBI" id="CHEBI:30616"/>
    </ligand>
</feature>
<dbReference type="AlphaFoldDB" id="A0A934SJ27"/>
<dbReference type="InterPro" id="IPR002543">
    <property type="entry name" value="FtsK_dom"/>
</dbReference>
<dbReference type="EMBL" id="JAEPES010000002">
    <property type="protein sequence ID" value="MBK4347602.1"/>
    <property type="molecule type" value="Genomic_DNA"/>
</dbReference>
<feature type="region of interest" description="Disordered" evidence="7">
    <location>
        <begin position="1"/>
        <end position="32"/>
    </location>
</feature>
<dbReference type="Gene3D" id="3.40.50.300">
    <property type="entry name" value="P-loop containing nucleotide triphosphate hydrolases"/>
    <property type="match status" value="1"/>
</dbReference>
<keyword evidence="8" id="KW-0472">Membrane</keyword>
<keyword evidence="8" id="KW-1133">Transmembrane helix</keyword>
<reference evidence="10" key="1">
    <citation type="submission" date="2021-01" db="EMBL/GenBank/DDBJ databases">
        <title>Lacisediminihabitans sp. nov. strain G11-30, isolated from Antarctic Soil.</title>
        <authorList>
            <person name="Li J."/>
        </authorList>
    </citation>
    <scope>NUCLEOTIDE SEQUENCE</scope>
    <source>
        <strain evidence="10">G11-30</strain>
    </source>
</reference>
<feature type="transmembrane region" description="Helical" evidence="8">
    <location>
        <begin position="77"/>
        <end position="96"/>
    </location>
</feature>
<comment type="similarity">
    <text evidence="1">Belongs to the FtsK/SpoIIIE/SftA family.</text>
</comment>
<feature type="compositionally biased region" description="Acidic residues" evidence="7">
    <location>
        <begin position="897"/>
        <end position="908"/>
    </location>
</feature>
<dbReference type="PANTHER" id="PTHR22683:SF41">
    <property type="entry name" value="DNA TRANSLOCASE FTSK"/>
    <property type="match status" value="1"/>
</dbReference>
<feature type="region of interest" description="Disordered" evidence="7">
    <location>
        <begin position="870"/>
        <end position="915"/>
    </location>
</feature>
<dbReference type="SUPFAM" id="SSF52540">
    <property type="entry name" value="P-loop containing nucleoside triphosphate hydrolases"/>
    <property type="match status" value="1"/>
</dbReference>
<comment type="caution">
    <text evidence="10">The sequence shown here is derived from an EMBL/GenBank/DDBJ whole genome shotgun (WGS) entry which is preliminary data.</text>
</comment>
<keyword evidence="2 6" id="KW-0547">Nucleotide-binding</keyword>
<dbReference type="InterPro" id="IPR050206">
    <property type="entry name" value="FtsK/SpoIIIE/SftA"/>
</dbReference>
<proteinExistence type="inferred from homology"/>
<feature type="compositionally biased region" description="Basic and acidic residues" evidence="7">
    <location>
        <begin position="870"/>
        <end position="885"/>
    </location>
</feature>
<comment type="function">
    <text evidence="5">Essential cell division protein that coordinates cell division and chromosome segregation. The N-terminus is involved in assembly of the cell-division machinery. The C-terminus functions as a DNA motor that moves dsDNA in an ATP-dependent manner towards the dif recombination site, which is located within the replication terminus region. Required for activation of the Xer recombinase, allowing activation of chromosome unlinking by recombination.</text>
</comment>
<dbReference type="GO" id="GO:0005524">
    <property type="term" value="F:ATP binding"/>
    <property type="evidence" value="ECO:0007669"/>
    <property type="project" value="UniProtKB-UniRule"/>
</dbReference>
<dbReference type="InterPro" id="IPR036388">
    <property type="entry name" value="WH-like_DNA-bd_sf"/>
</dbReference>
<evidence type="ECO:0000256" key="6">
    <source>
        <dbReference type="PROSITE-ProRule" id="PRU00289"/>
    </source>
</evidence>
<accession>A0A934SJ27</accession>
<feature type="transmembrane region" description="Helical" evidence="8">
    <location>
        <begin position="44"/>
        <end position="65"/>
    </location>
</feature>
<dbReference type="CDD" id="cd01127">
    <property type="entry name" value="TrwB_TraG_TraD_VirD4"/>
    <property type="match status" value="1"/>
</dbReference>
<feature type="transmembrane region" description="Helical" evidence="8">
    <location>
        <begin position="184"/>
        <end position="215"/>
    </location>
</feature>
<dbReference type="RefSeq" id="WP_200556010.1">
    <property type="nucleotide sequence ID" value="NZ_JAEPES010000002.1"/>
</dbReference>
<dbReference type="Pfam" id="PF09397">
    <property type="entry name" value="FtsK_gamma"/>
    <property type="match status" value="1"/>
</dbReference>
<dbReference type="InterPro" id="IPR027417">
    <property type="entry name" value="P-loop_NTPase"/>
</dbReference>
<evidence type="ECO:0000256" key="4">
    <source>
        <dbReference type="ARBA" id="ARBA00023125"/>
    </source>
</evidence>
<evidence type="ECO:0000259" key="9">
    <source>
        <dbReference type="PROSITE" id="PS50901"/>
    </source>
</evidence>
<dbReference type="SUPFAM" id="SSF46785">
    <property type="entry name" value="Winged helix' DNA-binding domain"/>
    <property type="match status" value="1"/>
</dbReference>
<dbReference type="SMART" id="SM00843">
    <property type="entry name" value="Ftsk_gamma"/>
    <property type="match status" value="1"/>
</dbReference>
<evidence type="ECO:0000256" key="1">
    <source>
        <dbReference type="ARBA" id="ARBA00006474"/>
    </source>
</evidence>
<evidence type="ECO:0000256" key="7">
    <source>
        <dbReference type="SAM" id="MobiDB-lite"/>
    </source>
</evidence>
<evidence type="ECO:0000313" key="10">
    <source>
        <dbReference type="EMBL" id="MBK4347602.1"/>
    </source>
</evidence>
<keyword evidence="11" id="KW-1185">Reference proteome</keyword>
<keyword evidence="3 6" id="KW-0067">ATP-binding</keyword>
<dbReference type="InterPro" id="IPR018541">
    <property type="entry name" value="Ftsk_gamma"/>
</dbReference>
<organism evidence="10 11">
    <name type="scientific">Lacisediminihabitans changchengi</name>
    <dbReference type="NCBI Taxonomy" id="2787634"/>
    <lineage>
        <taxon>Bacteria</taxon>
        <taxon>Bacillati</taxon>
        <taxon>Actinomycetota</taxon>
        <taxon>Actinomycetes</taxon>
        <taxon>Micrococcales</taxon>
        <taxon>Microbacteriaceae</taxon>
        <taxon>Lacisediminihabitans</taxon>
    </lineage>
</organism>
<evidence type="ECO:0000256" key="8">
    <source>
        <dbReference type="SAM" id="Phobius"/>
    </source>
</evidence>
<gene>
    <name evidence="10" type="ORF">IV501_08145</name>
</gene>
<feature type="transmembrane region" description="Helical" evidence="8">
    <location>
        <begin position="145"/>
        <end position="164"/>
    </location>
</feature>
<dbReference type="Proteomes" id="UP000636458">
    <property type="component" value="Unassembled WGS sequence"/>
</dbReference>
<protein>
    <submittedName>
        <fullName evidence="10">DNA translocase FtsK</fullName>
    </submittedName>
</protein>
<evidence type="ECO:0000256" key="2">
    <source>
        <dbReference type="ARBA" id="ARBA00022741"/>
    </source>
</evidence>
<dbReference type="GO" id="GO:0003677">
    <property type="term" value="F:DNA binding"/>
    <property type="evidence" value="ECO:0007669"/>
    <property type="project" value="UniProtKB-KW"/>
</dbReference>